<comment type="caution">
    <text evidence="1">The sequence shown here is derived from an EMBL/GenBank/DDBJ whole genome shotgun (WGS) entry which is preliminary data.</text>
</comment>
<reference evidence="1" key="1">
    <citation type="submission" date="2019-10" db="EMBL/GenBank/DDBJ databases">
        <authorList>
            <consortium name="Genoscope - CEA"/>
            <person name="William W."/>
        </authorList>
    </citation>
    <scope>NUCLEOTIDE SEQUENCE [LARGE SCALE GENOMIC DNA]</scope>
    <source>
        <strain evidence="1">BBR_PRJEB10994</strain>
    </source>
</reference>
<accession>A0A7Z9BNE4</accession>
<dbReference type="AlphaFoldDB" id="A0A7Z9BNE4"/>
<keyword evidence="2" id="KW-1185">Reference proteome</keyword>
<dbReference type="Proteomes" id="UP000182190">
    <property type="component" value="Unassembled WGS sequence"/>
</dbReference>
<dbReference type="OrthoDB" id="462343at2"/>
<proteinExistence type="predicted"/>
<name>A0A7Z9BNE4_9CYAN</name>
<dbReference type="RefSeq" id="WP_083617839.1">
    <property type="nucleotide sequence ID" value="NZ_LR735002.1"/>
</dbReference>
<dbReference type="EMBL" id="CZCS02000180">
    <property type="protein sequence ID" value="VXD18596.1"/>
    <property type="molecule type" value="Genomic_DNA"/>
</dbReference>
<protein>
    <submittedName>
        <fullName evidence="1">Uncharacterized protein</fullName>
    </submittedName>
</protein>
<sequence length="87" mass="10167">MQRIYEAILNGNLLEWTREVPKQSDRPIRVYVTLQADRSSLSAEFRRQKTVEILEKIAASNVCDDISDPVKWQRELRQDRPLPGRDG</sequence>
<evidence type="ECO:0000313" key="1">
    <source>
        <dbReference type="EMBL" id="VXD18596.1"/>
    </source>
</evidence>
<gene>
    <name evidence="1" type="ORF">PL9631_400053</name>
</gene>
<evidence type="ECO:0000313" key="2">
    <source>
        <dbReference type="Proteomes" id="UP000182190"/>
    </source>
</evidence>
<organism evidence="1 2">
    <name type="scientific">Planktothrix paucivesiculata PCC 9631</name>
    <dbReference type="NCBI Taxonomy" id="671071"/>
    <lineage>
        <taxon>Bacteria</taxon>
        <taxon>Bacillati</taxon>
        <taxon>Cyanobacteriota</taxon>
        <taxon>Cyanophyceae</taxon>
        <taxon>Oscillatoriophycideae</taxon>
        <taxon>Oscillatoriales</taxon>
        <taxon>Microcoleaceae</taxon>
        <taxon>Planktothrix</taxon>
    </lineage>
</organism>